<evidence type="ECO:0000313" key="6">
    <source>
        <dbReference type="Proteomes" id="UP001276659"/>
    </source>
</evidence>
<evidence type="ECO:0000256" key="3">
    <source>
        <dbReference type="PROSITE-ProRule" id="PRU00023"/>
    </source>
</evidence>
<feature type="repeat" description="ANK" evidence="3">
    <location>
        <begin position="242"/>
        <end position="262"/>
    </location>
</feature>
<evidence type="ECO:0000256" key="1">
    <source>
        <dbReference type="ARBA" id="ARBA00022737"/>
    </source>
</evidence>
<keyword evidence="6" id="KW-1185">Reference proteome</keyword>
<feature type="compositionally biased region" description="Acidic residues" evidence="4">
    <location>
        <begin position="356"/>
        <end position="369"/>
    </location>
</feature>
<dbReference type="Pfam" id="PF12796">
    <property type="entry name" value="Ank_2"/>
    <property type="match status" value="2"/>
</dbReference>
<accession>A0AAE0DFW4</accession>
<evidence type="ECO:0000313" key="5">
    <source>
        <dbReference type="EMBL" id="KAK3168131.1"/>
    </source>
</evidence>
<dbReference type="PANTHER" id="PTHR24178">
    <property type="entry name" value="MOLTING PROTEIN MLT-4"/>
    <property type="match status" value="1"/>
</dbReference>
<sequence length="406" mass="45557">MFFPYFMAWEKILGEPSEWEGHELNLLKDLFSDQSHLDSFHFTELHRTCLGISGQLFEEVLAYTKRSAIDEVDVSGRTALSWAAQRGDSKAVEQLLDRGANPNKPDVSNKTPLHWSINANSSECMRLLLLNDAHVDARSYHGRTALSHVASKKENPSFLETLVGFKADIETEDDEGWRPLHWAAHKDCPVTLSQLLDKGADIHAIEMRNRTALHLSVLRNCHKAITVLIEKDACGKSGKSELGHTVLHIAARYGDIETLELLESAALGHIDIDERNNDGFTAMSDAEWRKDENEQWADLSLQPRDEDPPKWYAAFETLVDSIRKDQRKSSDEDECDDGGARGGLFDEESPGWIEINEGDDHEVWEDALESADGSSDLDTPNQGRNRVAALCFTRLSTTPCRRCSSV</sequence>
<gene>
    <name evidence="5" type="ORF">OEA41_004577</name>
</gene>
<dbReference type="InterPro" id="IPR036770">
    <property type="entry name" value="Ankyrin_rpt-contain_sf"/>
</dbReference>
<keyword evidence="2 3" id="KW-0040">ANK repeat</keyword>
<feature type="repeat" description="ANK" evidence="3">
    <location>
        <begin position="175"/>
        <end position="207"/>
    </location>
</feature>
<feature type="region of interest" description="Disordered" evidence="4">
    <location>
        <begin position="323"/>
        <end position="382"/>
    </location>
</feature>
<organism evidence="5 6">
    <name type="scientific">Lepraria neglecta</name>
    <dbReference type="NCBI Taxonomy" id="209136"/>
    <lineage>
        <taxon>Eukaryota</taxon>
        <taxon>Fungi</taxon>
        <taxon>Dikarya</taxon>
        <taxon>Ascomycota</taxon>
        <taxon>Pezizomycotina</taxon>
        <taxon>Lecanoromycetes</taxon>
        <taxon>OSLEUM clade</taxon>
        <taxon>Lecanoromycetidae</taxon>
        <taxon>Lecanorales</taxon>
        <taxon>Lecanorineae</taxon>
        <taxon>Stereocaulaceae</taxon>
        <taxon>Lepraria</taxon>
    </lineage>
</organism>
<evidence type="ECO:0008006" key="7">
    <source>
        <dbReference type="Google" id="ProtNLM"/>
    </source>
</evidence>
<dbReference type="SMART" id="SM00248">
    <property type="entry name" value="ANK"/>
    <property type="match status" value="6"/>
</dbReference>
<evidence type="ECO:0000256" key="4">
    <source>
        <dbReference type="SAM" id="MobiDB-lite"/>
    </source>
</evidence>
<protein>
    <recommendedName>
        <fullName evidence="7">Ankyrin</fullName>
    </recommendedName>
</protein>
<dbReference type="AlphaFoldDB" id="A0AAE0DFW4"/>
<dbReference type="PROSITE" id="PS50088">
    <property type="entry name" value="ANK_REPEAT"/>
    <property type="match status" value="4"/>
</dbReference>
<proteinExistence type="predicted"/>
<evidence type="ECO:0000256" key="2">
    <source>
        <dbReference type="ARBA" id="ARBA00023043"/>
    </source>
</evidence>
<dbReference type="PROSITE" id="PS50297">
    <property type="entry name" value="ANK_REP_REGION"/>
    <property type="match status" value="3"/>
</dbReference>
<comment type="caution">
    <text evidence="5">The sequence shown here is derived from an EMBL/GenBank/DDBJ whole genome shotgun (WGS) entry which is preliminary data.</text>
</comment>
<dbReference type="InterPro" id="IPR002110">
    <property type="entry name" value="Ankyrin_rpt"/>
</dbReference>
<reference evidence="5" key="1">
    <citation type="submission" date="2022-11" db="EMBL/GenBank/DDBJ databases">
        <title>Chromosomal genome sequence assembly and mating type (MAT) locus characterization of the leprose asexual lichenized fungus Lepraria neglecta (Nyl.) Erichsen.</title>
        <authorList>
            <person name="Allen J.L."/>
            <person name="Pfeffer B."/>
        </authorList>
    </citation>
    <scope>NUCLEOTIDE SEQUENCE</scope>
    <source>
        <strain evidence="5">Allen 5258</strain>
    </source>
</reference>
<name>A0AAE0DFW4_9LECA</name>
<dbReference type="Gene3D" id="1.25.40.20">
    <property type="entry name" value="Ankyrin repeat-containing domain"/>
    <property type="match status" value="2"/>
</dbReference>
<keyword evidence="1" id="KW-0677">Repeat</keyword>
<dbReference type="SUPFAM" id="SSF48403">
    <property type="entry name" value="Ankyrin repeat"/>
    <property type="match status" value="1"/>
</dbReference>
<feature type="repeat" description="ANK" evidence="3">
    <location>
        <begin position="75"/>
        <end position="107"/>
    </location>
</feature>
<dbReference type="EMBL" id="JASNWA010000010">
    <property type="protein sequence ID" value="KAK3168131.1"/>
    <property type="molecule type" value="Genomic_DNA"/>
</dbReference>
<dbReference type="Pfam" id="PF00023">
    <property type="entry name" value="Ank"/>
    <property type="match status" value="1"/>
</dbReference>
<feature type="repeat" description="ANK" evidence="3">
    <location>
        <begin position="108"/>
        <end position="140"/>
    </location>
</feature>
<feature type="compositionally biased region" description="Polar residues" evidence="4">
    <location>
        <begin position="372"/>
        <end position="382"/>
    </location>
</feature>
<dbReference type="PANTHER" id="PTHR24178:SF41">
    <property type="entry name" value="ANKYRIN-2 ISOFORM X1"/>
    <property type="match status" value="1"/>
</dbReference>
<dbReference type="Proteomes" id="UP001276659">
    <property type="component" value="Unassembled WGS sequence"/>
</dbReference>